<evidence type="ECO:0000313" key="1">
    <source>
        <dbReference type="Proteomes" id="UP001732720"/>
    </source>
</evidence>
<proteinExistence type="predicted"/>
<reference evidence="2" key="1">
    <citation type="submission" date="2025-08" db="UniProtKB">
        <authorList>
            <consortium name="RefSeq"/>
        </authorList>
    </citation>
    <scope>IDENTIFICATION</scope>
</reference>
<dbReference type="Proteomes" id="UP001732720">
    <property type="component" value="Chromosome 2"/>
</dbReference>
<keyword evidence="1" id="KW-1185">Reference proteome</keyword>
<accession>A0AC58L103</accession>
<dbReference type="RefSeq" id="XP_073910827.1">
    <property type="nucleotide sequence ID" value="XM_074054726.1"/>
</dbReference>
<organism evidence="1 2">
    <name type="scientific">Castor canadensis</name>
    <name type="common">American beaver</name>
    <dbReference type="NCBI Taxonomy" id="51338"/>
    <lineage>
        <taxon>Eukaryota</taxon>
        <taxon>Metazoa</taxon>
        <taxon>Chordata</taxon>
        <taxon>Craniata</taxon>
        <taxon>Vertebrata</taxon>
        <taxon>Euteleostomi</taxon>
        <taxon>Mammalia</taxon>
        <taxon>Eutheria</taxon>
        <taxon>Euarchontoglires</taxon>
        <taxon>Glires</taxon>
        <taxon>Rodentia</taxon>
        <taxon>Castorimorpha</taxon>
        <taxon>Castoridae</taxon>
        <taxon>Castor</taxon>
    </lineage>
</organism>
<sequence length="377" mass="40771">MNQKDSSKLSPLADLDALPKQETLPPRNVANRDQQLQRVPLDHREQVLRQSGQGLGPQTTHHTRAQPPRSRDPYLVAFPRGTPDVVGGSSCLIHVQRKSGVPDSLPLKLPGRVAGGGRGARLGADAGWVPSVPQGLEEREGRLPAAGFWEAARSGMVKSAVQSPRSCLDPGASPGRRHRLRGRAAQCRLPRKQSRTFQPEARANPRGAPGRSGKGCAEWGQRGPDASCAAQAAGKPRTRGAARPQSHPGTAGRATPRGAQGRHPAPASGFPHPPLPQKLLLEPQSVRIRHGPPPWGLIKNSERQSPLQPASQVQSPNLRMVGRWHARLYQEPQHRQGRKVEGAERSWDCTRGSLTQSLQASAEGPGQRSNWEAPFMI</sequence>
<name>A0AC58L103_CASCN</name>
<evidence type="ECO:0000313" key="2">
    <source>
        <dbReference type="RefSeq" id="XP_073910827.1"/>
    </source>
</evidence>
<gene>
    <name evidence="2" type="primary">LOC141416889</name>
</gene>
<protein>
    <submittedName>
        <fullName evidence="2">Uncharacterized protein</fullName>
    </submittedName>
</protein>